<dbReference type="EMBL" id="VICG01000013">
    <property type="protein sequence ID" value="KAA8565440.1"/>
    <property type="molecule type" value="Genomic_DNA"/>
</dbReference>
<dbReference type="Proteomes" id="UP000322873">
    <property type="component" value="Unassembled WGS sequence"/>
</dbReference>
<sequence>MEATVQDTEAQGTAELESYGNSSTSLKPTDETNRAHFPKRVITDDTLATPTDDPMDKEFSEEKFTGIGSIHGISYHSGWLHYL</sequence>
<comment type="caution">
    <text evidence="2">The sequence shown here is derived from an EMBL/GenBank/DDBJ whole genome shotgun (WGS) entry which is preliminary data.</text>
</comment>
<gene>
    <name evidence="2" type="ORF">EYC84_009300</name>
</gene>
<evidence type="ECO:0000256" key="1">
    <source>
        <dbReference type="SAM" id="MobiDB-lite"/>
    </source>
</evidence>
<reference evidence="2 3" key="1">
    <citation type="submission" date="2019-06" db="EMBL/GenBank/DDBJ databases">
        <title>Genome Sequence of the Brown Rot Fungal Pathogen Monilinia fructicola.</title>
        <authorList>
            <person name="De Miccolis Angelini R.M."/>
            <person name="Landi L."/>
            <person name="Abate D."/>
            <person name="Pollastro S."/>
            <person name="Romanazzi G."/>
            <person name="Faretra F."/>
        </authorList>
    </citation>
    <scope>NUCLEOTIDE SEQUENCE [LARGE SCALE GENOMIC DNA]</scope>
    <source>
        <strain evidence="2 3">Mfrc123</strain>
    </source>
</reference>
<feature type="region of interest" description="Disordered" evidence="1">
    <location>
        <begin position="1"/>
        <end position="56"/>
    </location>
</feature>
<evidence type="ECO:0000313" key="2">
    <source>
        <dbReference type="EMBL" id="KAA8565440.1"/>
    </source>
</evidence>
<dbReference type="AlphaFoldDB" id="A0A5M9JA44"/>
<organism evidence="2 3">
    <name type="scientific">Monilinia fructicola</name>
    <name type="common">Brown rot fungus</name>
    <name type="synonym">Ciboria fructicola</name>
    <dbReference type="NCBI Taxonomy" id="38448"/>
    <lineage>
        <taxon>Eukaryota</taxon>
        <taxon>Fungi</taxon>
        <taxon>Dikarya</taxon>
        <taxon>Ascomycota</taxon>
        <taxon>Pezizomycotina</taxon>
        <taxon>Leotiomycetes</taxon>
        <taxon>Helotiales</taxon>
        <taxon>Sclerotiniaceae</taxon>
        <taxon>Monilinia</taxon>
    </lineage>
</organism>
<proteinExistence type="predicted"/>
<name>A0A5M9JA44_MONFR</name>
<evidence type="ECO:0000313" key="3">
    <source>
        <dbReference type="Proteomes" id="UP000322873"/>
    </source>
</evidence>
<feature type="compositionally biased region" description="Polar residues" evidence="1">
    <location>
        <begin position="1"/>
        <end position="11"/>
    </location>
</feature>
<protein>
    <submittedName>
        <fullName evidence="2">Uncharacterized protein</fullName>
    </submittedName>
</protein>
<keyword evidence="3" id="KW-1185">Reference proteome</keyword>
<accession>A0A5M9JA44</accession>